<reference evidence="4" key="1">
    <citation type="journal article" date="2019" name="Int. J. Syst. Evol. Microbiol.">
        <title>The Global Catalogue of Microorganisms (GCM) 10K type strain sequencing project: providing services to taxonomists for standard genome sequencing and annotation.</title>
        <authorList>
            <consortium name="The Broad Institute Genomics Platform"/>
            <consortium name="The Broad Institute Genome Sequencing Center for Infectious Disease"/>
            <person name="Wu L."/>
            <person name="Ma J."/>
        </authorList>
    </citation>
    <scope>NUCLEOTIDE SEQUENCE [LARGE SCALE GENOMIC DNA]</scope>
    <source>
        <strain evidence="4">TBRC 7912</strain>
    </source>
</reference>
<evidence type="ECO:0000256" key="2">
    <source>
        <dbReference type="SAM" id="Phobius"/>
    </source>
</evidence>
<evidence type="ECO:0000313" key="3">
    <source>
        <dbReference type="EMBL" id="MFC3980804.1"/>
    </source>
</evidence>
<dbReference type="RefSeq" id="WP_386189782.1">
    <property type="nucleotide sequence ID" value="NZ_JBHSBC010000011.1"/>
</dbReference>
<proteinExistence type="predicted"/>
<accession>A0ABV8EWP4</accession>
<dbReference type="Gene3D" id="3.40.50.2300">
    <property type="match status" value="1"/>
</dbReference>
<keyword evidence="2" id="KW-0812">Transmembrane</keyword>
<protein>
    <recommendedName>
        <fullName evidence="5">ABC transporter substrate-binding protein</fullName>
    </recommendedName>
</protein>
<evidence type="ECO:0000313" key="4">
    <source>
        <dbReference type="Proteomes" id="UP001595698"/>
    </source>
</evidence>
<feature type="compositionally biased region" description="Low complexity" evidence="1">
    <location>
        <begin position="111"/>
        <end position="140"/>
    </location>
</feature>
<sequence length="643" mass="68880">MPGQDKAPVRSLVEELKDVTTPEQFTQKLKDLKEVNNLTFETIDRRGGIRSSTASTVLGRRTLPAEQFVRDYVRACGVNDDDVEAWAQARERLYQQSRAPVPSPPPPSSQEPPQLGDPAAATAPEPSAQEPQQPAATATARRSLPARFGTRRAIVISLAVGVTVAAAATTAVVLVRDGQCGTGDSALMSVDVRQGGAGQGGGRECVGVTDAIGTSTVFGPEAAKVLELIGQENERAMTGPYVTIAFLAPMGSGQGSLTGNRSVHQLEGLLTAQRAANDSQTRPNIRLVLANMGSDETQWRHAVDHLKTMTEGPDHLVAVVGTGLSQQESIQAARALSAADISMVSDVITADGFDATGTIDGGKPIRGLLRVAPSTTSQLTAIRDYLFKNGYLSDTKRKPLSGKAVLVWTDETPQGSSDLYTSSLKEAFLKQFADLLGDKDHRRQFYFDTRGNPVLQDVCGQEMVLYAGRQTFLPKFLHELQNRACPDKLITVITGSDGAAQPRDTPELTDPKVPTALVYVPLADPGYLRSSRNTNNNAFVYAEFERRFGERFKIKDLDSGWAVMSHDALLTAIAAVKDAYNRKLTSGGPDTLPNNHDVGNALSSFKTGEKRIPGASGFITFDITTGSRVAPGSEVVRIAPPGR</sequence>
<evidence type="ECO:0000256" key="1">
    <source>
        <dbReference type="SAM" id="MobiDB-lite"/>
    </source>
</evidence>
<feature type="transmembrane region" description="Helical" evidence="2">
    <location>
        <begin position="153"/>
        <end position="175"/>
    </location>
</feature>
<keyword evidence="4" id="KW-1185">Reference proteome</keyword>
<name>A0ABV8EWP4_9ACTN</name>
<comment type="caution">
    <text evidence="3">The sequence shown here is derived from an EMBL/GenBank/DDBJ whole genome shotgun (WGS) entry which is preliminary data.</text>
</comment>
<keyword evidence="2" id="KW-0472">Membrane</keyword>
<feature type="region of interest" description="Disordered" evidence="1">
    <location>
        <begin position="96"/>
        <end position="141"/>
    </location>
</feature>
<evidence type="ECO:0008006" key="5">
    <source>
        <dbReference type="Google" id="ProtNLM"/>
    </source>
</evidence>
<keyword evidence="2" id="KW-1133">Transmembrane helix</keyword>
<gene>
    <name evidence="3" type="ORF">ACFOYY_11780</name>
</gene>
<dbReference type="EMBL" id="JBHSBC010000011">
    <property type="protein sequence ID" value="MFC3980804.1"/>
    <property type="molecule type" value="Genomic_DNA"/>
</dbReference>
<dbReference type="InterPro" id="IPR028082">
    <property type="entry name" value="Peripla_BP_I"/>
</dbReference>
<feature type="compositionally biased region" description="Pro residues" evidence="1">
    <location>
        <begin position="101"/>
        <end position="110"/>
    </location>
</feature>
<dbReference type="SUPFAM" id="SSF53822">
    <property type="entry name" value="Periplasmic binding protein-like I"/>
    <property type="match status" value="1"/>
</dbReference>
<dbReference type="Proteomes" id="UP001595698">
    <property type="component" value="Unassembled WGS sequence"/>
</dbReference>
<organism evidence="3 4">
    <name type="scientific">Streptosporangium jomthongense</name>
    <dbReference type="NCBI Taxonomy" id="1193683"/>
    <lineage>
        <taxon>Bacteria</taxon>
        <taxon>Bacillati</taxon>
        <taxon>Actinomycetota</taxon>
        <taxon>Actinomycetes</taxon>
        <taxon>Streptosporangiales</taxon>
        <taxon>Streptosporangiaceae</taxon>
        <taxon>Streptosporangium</taxon>
    </lineage>
</organism>